<gene>
    <name evidence="2" type="ORF">QCN29_02545</name>
</gene>
<comment type="caution">
    <text evidence="2">The sequence shown here is derived from an EMBL/GenBank/DDBJ whole genome shotgun (WGS) entry which is preliminary data.</text>
</comment>
<dbReference type="SUPFAM" id="SSF52540">
    <property type="entry name" value="P-loop containing nucleoside triphosphate hydrolases"/>
    <property type="match status" value="1"/>
</dbReference>
<protein>
    <submittedName>
        <fullName evidence="2">AAA family ATPase</fullName>
    </submittedName>
</protein>
<dbReference type="PANTHER" id="PTHR43581:SF2">
    <property type="entry name" value="EXCINUCLEASE ATPASE SUBUNIT"/>
    <property type="match status" value="1"/>
</dbReference>
<proteinExistence type="predicted"/>
<sequence>MQFTVLPARTRPPVPSPRQVFLIKDDWDDYTFKTTFLLLYSDGTEIHQVGQVKIGRFGMRERERTTLADHFRSVDEGFFSLGQDDTYYEKLRDLGDDVRLAVLVSLRDVAYDQELFARACEEEVTRTSLLRSVSGETVVHQFHRIARGGARLTPFDFSYTAPGFEGVDPLTLSFTVKPGASPPTNVHALIGSNGVGKTRLLSYLARAVADGSVAVEDVGHVTNLTGTGPVFTNMVSVASSAFDLFTPVQETNGTHHAHVTLARGSIHSYDVTPAQRFAQLVAGLTGARLARWQTALSTLAEADPLLRDADVLAISRLAPEHSPADSEEAFDRLSSGHKIVLLAVTNLADLVTETTLVLIDEPETHLHPPLLAAFIRAVSDLLADRNGVAVIATHSPVVLQETPRKCVWVLRRSGQVVRAMRPAIETFGENVGILTHEAFGLEVTRSGFHRDLEQAVNEGLAYHEVVERFGGELGSEAKSLVRVLISVRDRRERLF</sequence>
<feature type="domain" description="ATPase AAA-type core" evidence="1">
    <location>
        <begin position="327"/>
        <end position="399"/>
    </location>
</feature>
<dbReference type="EMBL" id="JARWBG010000002">
    <property type="protein sequence ID" value="MDH2387684.1"/>
    <property type="molecule type" value="Genomic_DNA"/>
</dbReference>
<dbReference type="InterPro" id="IPR027417">
    <property type="entry name" value="P-loop_NTPase"/>
</dbReference>
<dbReference type="InterPro" id="IPR051396">
    <property type="entry name" value="Bact_Antivir_Def_Nuclease"/>
</dbReference>
<dbReference type="PANTHER" id="PTHR43581">
    <property type="entry name" value="ATP/GTP PHOSPHATASE"/>
    <property type="match status" value="1"/>
</dbReference>
<name>A0ABT6HI20_9ACTN</name>
<keyword evidence="3" id="KW-1185">Reference proteome</keyword>
<accession>A0ABT6HI20</accession>
<dbReference type="RefSeq" id="WP_279925942.1">
    <property type="nucleotide sequence ID" value="NZ_JARWBG010000002.1"/>
</dbReference>
<reference evidence="2 3" key="1">
    <citation type="submission" date="2023-04" db="EMBL/GenBank/DDBJ databases">
        <title>Streptomyces chengmaiensis sp. nov. isolated from the stem of mangrove plant in Hainan.</title>
        <authorList>
            <person name="Huang X."/>
            <person name="Zhou S."/>
            <person name="Chu X."/>
            <person name="Xie Y."/>
            <person name="Lin Y."/>
        </authorList>
    </citation>
    <scope>NUCLEOTIDE SEQUENCE [LARGE SCALE GENOMIC DNA]</scope>
    <source>
        <strain evidence="2 3">HNM0663</strain>
    </source>
</reference>
<dbReference type="Pfam" id="PF13304">
    <property type="entry name" value="AAA_21"/>
    <property type="match status" value="1"/>
</dbReference>
<evidence type="ECO:0000313" key="3">
    <source>
        <dbReference type="Proteomes" id="UP001223144"/>
    </source>
</evidence>
<organism evidence="2 3">
    <name type="scientific">Streptomyces chengmaiensis</name>
    <dbReference type="NCBI Taxonomy" id="3040919"/>
    <lineage>
        <taxon>Bacteria</taxon>
        <taxon>Bacillati</taxon>
        <taxon>Actinomycetota</taxon>
        <taxon>Actinomycetes</taxon>
        <taxon>Kitasatosporales</taxon>
        <taxon>Streptomycetaceae</taxon>
        <taxon>Streptomyces</taxon>
    </lineage>
</organism>
<evidence type="ECO:0000313" key="2">
    <source>
        <dbReference type="EMBL" id="MDH2387684.1"/>
    </source>
</evidence>
<dbReference type="Proteomes" id="UP001223144">
    <property type="component" value="Unassembled WGS sequence"/>
</dbReference>
<dbReference type="InterPro" id="IPR003959">
    <property type="entry name" value="ATPase_AAA_core"/>
</dbReference>
<dbReference type="Gene3D" id="3.40.50.300">
    <property type="entry name" value="P-loop containing nucleotide triphosphate hydrolases"/>
    <property type="match status" value="1"/>
</dbReference>
<evidence type="ECO:0000259" key="1">
    <source>
        <dbReference type="Pfam" id="PF13304"/>
    </source>
</evidence>